<gene>
    <name evidence="5" type="ORF">C8U37_11641</name>
</gene>
<keyword evidence="6" id="KW-1185">Reference proteome</keyword>
<feature type="domain" description="HTH araC/xylS-type" evidence="4">
    <location>
        <begin position="296"/>
        <end position="394"/>
    </location>
</feature>
<dbReference type="InterPro" id="IPR018060">
    <property type="entry name" value="HTH_AraC"/>
</dbReference>
<dbReference type="PROSITE" id="PS01124">
    <property type="entry name" value="HTH_ARAC_FAMILY_2"/>
    <property type="match status" value="1"/>
</dbReference>
<evidence type="ECO:0000256" key="1">
    <source>
        <dbReference type="ARBA" id="ARBA00023015"/>
    </source>
</evidence>
<dbReference type="PANTHER" id="PTHR43280:SF34">
    <property type="entry name" value="ARAC-FAMILY TRANSCRIPTIONAL REGULATOR"/>
    <property type="match status" value="1"/>
</dbReference>
<dbReference type="InterPro" id="IPR009057">
    <property type="entry name" value="Homeodomain-like_sf"/>
</dbReference>
<sequence length="399" mass="46378">MISKNELMIMLKVMQITLVQVSHENVINYNPQIQLNPLTTVSFRNKVVDFHKINSRKNQNVNNVFPTIFQDNFGVCFAYFQQDKASYYLGPMSLTNFSNQSLQVYADYYGLNVDLIPPKAFLMEEIFEMIGLVCSFLTGSFWTVDELLRANQHLAYNNQVAIKKRISYDIRVEEVSQAHHTLNEERYLLDCVKRGAVEEALAAQNAMDTSVGRLSNREVNHWKNLAIVAITLTTRAAIAGGLHPALAYKISDNYIQQCDRQQTIAQLITIRNHAVQELTENVRQNQKIQTQSSYIKACMAYIDRHYREKIYLEDVANYIGLSDTYFSKVFKKEVGMTFQSYVIQVRLEHAANLLCYSNEPIPVISEYVNFPTQSYFGRYFKKYYHITPKEYRNLYHIYD</sequence>
<dbReference type="PANTHER" id="PTHR43280">
    <property type="entry name" value="ARAC-FAMILY TRANSCRIPTIONAL REGULATOR"/>
    <property type="match status" value="1"/>
</dbReference>
<keyword evidence="2 5" id="KW-0238">DNA-binding</keyword>
<dbReference type="AlphaFoldDB" id="A0A2T5IFS8"/>
<organism evidence="5 6">
    <name type="scientific">Trichococcus patagoniensis</name>
    <dbReference type="NCBI Taxonomy" id="382641"/>
    <lineage>
        <taxon>Bacteria</taxon>
        <taxon>Bacillati</taxon>
        <taxon>Bacillota</taxon>
        <taxon>Bacilli</taxon>
        <taxon>Lactobacillales</taxon>
        <taxon>Carnobacteriaceae</taxon>
        <taxon>Trichococcus</taxon>
    </lineage>
</organism>
<dbReference type="SMART" id="SM00342">
    <property type="entry name" value="HTH_ARAC"/>
    <property type="match status" value="1"/>
</dbReference>
<dbReference type="GO" id="GO:0003700">
    <property type="term" value="F:DNA-binding transcription factor activity"/>
    <property type="evidence" value="ECO:0007669"/>
    <property type="project" value="InterPro"/>
</dbReference>
<keyword evidence="3" id="KW-0804">Transcription</keyword>
<reference evidence="5 6" key="1">
    <citation type="submission" date="2018-04" db="EMBL/GenBank/DDBJ databases">
        <title>Genomic Encyclopedia of Archaeal and Bacterial Type Strains, Phase II (KMG-II): from individual species to whole genera.</title>
        <authorList>
            <person name="Goeker M."/>
        </authorList>
    </citation>
    <scope>NUCLEOTIDE SEQUENCE [LARGE SCALE GENOMIC DNA]</scope>
    <source>
        <strain evidence="5 6">DSM 18806</strain>
    </source>
</reference>
<evidence type="ECO:0000259" key="4">
    <source>
        <dbReference type="PROSITE" id="PS01124"/>
    </source>
</evidence>
<evidence type="ECO:0000256" key="3">
    <source>
        <dbReference type="ARBA" id="ARBA00023163"/>
    </source>
</evidence>
<proteinExistence type="predicted"/>
<evidence type="ECO:0000313" key="5">
    <source>
        <dbReference type="EMBL" id="PTQ82700.1"/>
    </source>
</evidence>
<dbReference type="RefSeq" id="WP_108033286.1">
    <property type="nucleotide sequence ID" value="NZ_QAOM01000016.1"/>
</dbReference>
<protein>
    <submittedName>
        <fullName evidence="5">AraC-like DNA-binding protein</fullName>
    </submittedName>
</protein>
<dbReference type="EMBL" id="QAOM01000016">
    <property type="protein sequence ID" value="PTQ82700.1"/>
    <property type="molecule type" value="Genomic_DNA"/>
</dbReference>
<dbReference type="Gene3D" id="1.10.10.60">
    <property type="entry name" value="Homeodomain-like"/>
    <property type="match status" value="2"/>
</dbReference>
<evidence type="ECO:0000256" key="2">
    <source>
        <dbReference type="ARBA" id="ARBA00023125"/>
    </source>
</evidence>
<name>A0A2T5IFS8_9LACT</name>
<dbReference type="GO" id="GO:0043565">
    <property type="term" value="F:sequence-specific DNA binding"/>
    <property type="evidence" value="ECO:0007669"/>
    <property type="project" value="InterPro"/>
</dbReference>
<evidence type="ECO:0000313" key="6">
    <source>
        <dbReference type="Proteomes" id="UP000244161"/>
    </source>
</evidence>
<accession>A0A2T5IFS8</accession>
<dbReference type="SUPFAM" id="SSF46689">
    <property type="entry name" value="Homeodomain-like"/>
    <property type="match status" value="2"/>
</dbReference>
<dbReference type="OrthoDB" id="2168655at2"/>
<dbReference type="Proteomes" id="UP000244161">
    <property type="component" value="Unassembled WGS sequence"/>
</dbReference>
<dbReference type="Pfam" id="PF12833">
    <property type="entry name" value="HTH_18"/>
    <property type="match status" value="1"/>
</dbReference>
<keyword evidence="1" id="KW-0805">Transcription regulation</keyword>
<comment type="caution">
    <text evidence="5">The sequence shown here is derived from an EMBL/GenBank/DDBJ whole genome shotgun (WGS) entry which is preliminary data.</text>
</comment>